<feature type="compositionally biased region" description="Gly residues" evidence="8">
    <location>
        <begin position="635"/>
        <end position="659"/>
    </location>
</feature>
<organism evidence="11 12">
    <name type="scientific">Pseudovirgaria hyperparasitica</name>
    <dbReference type="NCBI Taxonomy" id="470096"/>
    <lineage>
        <taxon>Eukaryota</taxon>
        <taxon>Fungi</taxon>
        <taxon>Dikarya</taxon>
        <taxon>Ascomycota</taxon>
        <taxon>Pezizomycotina</taxon>
        <taxon>Dothideomycetes</taxon>
        <taxon>Dothideomycetes incertae sedis</taxon>
        <taxon>Acrospermales</taxon>
        <taxon>Acrospermaceae</taxon>
        <taxon>Pseudovirgaria</taxon>
    </lineage>
</organism>
<dbReference type="InterPro" id="IPR027417">
    <property type="entry name" value="P-loop_NTPase"/>
</dbReference>
<keyword evidence="12" id="KW-1185">Reference proteome</keyword>
<accession>A0A6A6WBI6</accession>
<dbReference type="GO" id="GO:0003724">
    <property type="term" value="F:RNA helicase activity"/>
    <property type="evidence" value="ECO:0007669"/>
    <property type="project" value="UniProtKB-EC"/>
</dbReference>
<comment type="domain">
    <text evidence="7">The Q motif is unique to and characteristic of the DEAD box family of RNA helicases and controls ATP binding and hydrolysis.</text>
</comment>
<dbReference type="SMART" id="SM00490">
    <property type="entry name" value="HELICc"/>
    <property type="match status" value="1"/>
</dbReference>
<dbReference type="PROSITE" id="PS51194">
    <property type="entry name" value="HELICASE_CTER"/>
    <property type="match status" value="1"/>
</dbReference>
<feature type="domain" description="Helicase C-terminal" evidence="10">
    <location>
        <begin position="331"/>
        <end position="500"/>
    </location>
</feature>
<proteinExistence type="inferred from homology"/>
<keyword evidence="4 6" id="KW-0067">ATP-binding</keyword>
<gene>
    <name evidence="11" type="ORF">EJ05DRAFT_451986</name>
</gene>
<evidence type="ECO:0000256" key="6">
    <source>
        <dbReference type="RuleBase" id="RU000492"/>
    </source>
</evidence>
<dbReference type="Pfam" id="PF00271">
    <property type="entry name" value="Helicase_C"/>
    <property type="match status" value="1"/>
</dbReference>
<dbReference type="EMBL" id="ML996571">
    <property type="protein sequence ID" value="KAF2758471.1"/>
    <property type="molecule type" value="Genomic_DNA"/>
</dbReference>
<dbReference type="InterPro" id="IPR001650">
    <property type="entry name" value="Helicase_C-like"/>
</dbReference>
<name>A0A6A6WBI6_9PEZI</name>
<evidence type="ECO:0000259" key="9">
    <source>
        <dbReference type="PROSITE" id="PS51192"/>
    </source>
</evidence>
<keyword evidence="1 6" id="KW-0547">Nucleotide-binding</keyword>
<dbReference type="InterPro" id="IPR011545">
    <property type="entry name" value="DEAD/DEAH_box_helicase_dom"/>
</dbReference>
<sequence>MLGTFRRCPASIARTLSLCPQRAVRVVPSFSQNAACLRATSIQTPSRIASFHSFTRLQQQAEAQETEKEPQQYITRFEDLGTGGLVHPNLVKAITSDMKLETMTEVQSKSINAAISGVDVVAQAKTGTGKTLAFLTPLIHRILLQEPSLGSISGRYKARARPSDIRAIIISPTRELAEQIANEAKRVTARTDLVVQVAVGGTQKGLHLSQVRREGCHILVGTPGRLNDILADPQSGISAPNLDCFVMDEADRLLEAGFTKEIEQIKQSLPDVRERPRQQLMFSATLPNEVVQMVRRTLRPGFQFVKCVDENEAPTHERVPQKLVEARGLENMTPALVELCNNGIAEPKGGRPFKAIIFINTTADVSLTFEALAAYQKLNRMSPLSKTRVLQIHAKLTQSARTRRAEIFRNAESAILVSSDVTARGMDFPNVTHVIQFGSPRAREDYIHRIGRTARAGKEGEAWLLVDQQNSRHVRGLLRGIPIKADTSLQTASVNMTQEGQVPAAAAEVFAGLREAYRRVPYDFKKASYSSMFGVAGGSLPKQTLVDTLNDLAIFGWGLTSPPSIGRSMAAKLGLSRCRGINTGPDENQDEADVFQSQDAGEMMSRGGMGGGQSFGSRFGGRGGGGGGRGRDFGGRGGDFGGRGGDFGGRGGDFGGRGGDFGERRGRDFGGRGGDFGERRGRDSGRANRPWEARGSQSSRH</sequence>
<dbReference type="OrthoDB" id="193716at2759"/>
<dbReference type="InterPro" id="IPR000629">
    <property type="entry name" value="RNA-helicase_DEAD-box_CS"/>
</dbReference>
<evidence type="ECO:0000256" key="1">
    <source>
        <dbReference type="ARBA" id="ARBA00022741"/>
    </source>
</evidence>
<keyword evidence="3 6" id="KW-0347">Helicase</keyword>
<dbReference type="SUPFAM" id="SSF52540">
    <property type="entry name" value="P-loop containing nucleoside triphosphate hydrolases"/>
    <property type="match status" value="1"/>
</dbReference>
<dbReference type="GO" id="GO:0005524">
    <property type="term" value="F:ATP binding"/>
    <property type="evidence" value="ECO:0007669"/>
    <property type="project" value="UniProtKB-UniRule"/>
</dbReference>
<evidence type="ECO:0000256" key="7">
    <source>
        <dbReference type="RuleBase" id="RU365068"/>
    </source>
</evidence>
<protein>
    <recommendedName>
        <fullName evidence="7">ATP-dependent RNA helicase</fullName>
        <ecNumber evidence="7">3.6.4.13</ecNumber>
    </recommendedName>
</protein>
<feature type="compositionally biased region" description="Basic and acidic residues" evidence="8">
    <location>
        <begin position="660"/>
        <end position="692"/>
    </location>
</feature>
<dbReference type="RefSeq" id="XP_033600922.1">
    <property type="nucleotide sequence ID" value="XM_033742406.1"/>
</dbReference>
<dbReference type="Gene3D" id="3.40.50.300">
    <property type="entry name" value="P-loop containing nucleotide triphosphate hydrolases"/>
    <property type="match status" value="2"/>
</dbReference>
<keyword evidence="2 6" id="KW-0378">Hydrolase</keyword>
<feature type="compositionally biased region" description="Gly residues" evidence="8">
    <location>
        <begin position="607"/>
        <end position="628"/>
    </location>
</feature>
<dbReference type="Proteomes" id="UP000799437">
    <property type="component" value="Unassembled WGS sequence"/>
</dbReference>
<dbReference type="CDD" id="cd18787">
    <property type="entry name" value="SF2_C_DEAD"/>
    <property type="match status" value="1"/>
</dbReference>
<keyword evidence="5 7" id="KW-0694">RNA-binding</keyword>
<comment type="catalytic activity">
    <reaction evidence="7">
        <text>ATP + H2O = ADP + phosphate + H(+)</text>
        <dbReference type="Rhea" id="RHEA:13065"/>
        <dbReference type="ChEBI" id="CHEBI:15377"/>
        <dbReference type="ChEBI" id="CHEBI:15378"/>
        <dbReference type="ChEBI" id="CHEBI:30616"/>
        <dbReference type="ChEBI" id="CHEBI:43474"/>
        <dbReference type="ChEBI" id="CHEBI:456216"/>
        <dbReference type="EC" id="3.6.4.13"/>
    </reaction>
</comment>
<evidence type="ECO:0000256" key="4">
    <source>
        <dbReference type="ARBA" id="ARBA00022840"/>
    </source>
</evidence>
<evidence type="ECO:0000259" key="10">
    <source>
        <dbReference type="PROSITE" id="PS51194"/>
    </source>
</evidence>
<dbReference type="PROSITE" id="PS00039">
    <property type="entry name" value="DEAD_ATP_HELICASE"/>
    <property type="match status" value="1"/>
</dbReference>
<evidence type="ECO:0000256" key="5">
    <source>
        <dbReference type="ARBA" id="ARBA00022884"/>
    </source>
</evidence>
<dbReference type="PROSITE" id="PS51192">
    <property type="entry name" value="HELICASE_ATP_BIND_1"/>
    <property type="match status" value="1"/>
</dbReference>
<reference evidence="11" key="1">
    <citation type="journal article" date="2020" name="Stud. Mycol.">
        <title>101 Dothideomycetes genomes: a test case for predicting lifestyles and emergence of pathogens.</title>
        <authorList>
            <person name="Haridas S."/>
            <person name="Albert R."/>
            <person name="Binder M."/>
            <person name="Bloem J."/>
            <person name="Labutti K."/>
            <person name="Salamov A."/>
            <person name="Andreopoulos B."/>
            <person name="Baker S."/>
            <person name="Barry K."/>
            <person name="Bills G."/>
            <person name="Bluhm B."/>
            <person name="Cannon C."/>
            <person name="Castanera R."/>
            <person name="Culley D."/>
            <person name="Daum C."/>
            <person name="Ezra D."/>
            <person name="Gonzalez J."/>
            <person name="Henrissat B."/>
            <person name="Kuo A."/>
            <person name="Liang C."/>
            <person name="Lipzen A."/>
            <person name="Lutzoni F."/>
            <person name="Magnuson J."/>
            <person name="Mondo S."/>
            <person name="Nolan M."/>
            <person name="Ohm R."/>
            <person name="Pangilinan J."/>
            <person name="Park H.-J."/>
            <person name="Ramirez L."/>
            <person name="Alfaro M."/>
            <person name="Sun H."/>
            <person name="Tritt A."/>
            <person name="Yoshinaga Y."/>
            <person name="Zwiers L.-H."/>
            <person name="Turgeon B."/>
            <person name="Goodwin S."/>
            <person name="Spatafora J."/>
            <person name="Crous P."/>
            <person name="Grigoriev I."/>
        </authorList>
    </citation>
    <scope>NUCLEOTIDE SEQUENCE</scope>
    <source>
        <strain evidence="11">CBS 121739</strain>
    </source>
</reference>
<dbReference type="GO" id="GO:0003723">
    <property type="term" value="F:RNA binding"/>
    <property type="evidence" value="ECO:0007669"/>
    <property type="project" value="UniProtKB-UniRule"/>
</dbReference>
<feature type="region of interest" description="Disordered" evidence="8">
    <location>
        <begin position="606"/>
        <end position="701"/>
    </location>
</feature>
<comment type="function">
    <text evidence="7">RNA helicase.</text>
</comment>
<evidence type="ECO:0000256" key="2">
    <source>
        <dbReference type="ARBA" id="ARBA00022801"/>
    </source>
</evidence>
<evidence type="ECO:0000256" key="3">
    <source>
        <dbReference type="ARBA" id="ARBA00022806"/>
    </source>
</evidence>
<evidence type="ECO:0000256" key="8">
    <source>
        <dbReference type="SAM" id="MobiDB-lite"/>
    </source>
</evidence>
<dbReference type="EC" id="3.6.4.13" evidence="7"/>
<dbReference type="GO" id="GO:0016787">
    <property type="term" value="F:hydrolase activity"/>
    <property type="evidence" value="ECO:0007669"/>
    <property type="project" value="UniProtKB-KW"/>
</dbReference>
<dbReference type="PANTHER" id="PTHR24031">
    <property type="entry name" value="RNA HELICASE"/>
    <property type="match status" value="1"/>
</dbReference>
<dbReference type="Pfam" id="PF00270">
    <property type="entry name" value="DEAD"/>
    <property type="match status" value="1"/>
</dbReference>
<dbReference type="SMART" id="SM00487">
    <property type="entry name" value="DEXDc"/>
    <property type="match status" value="1"/>
</dbReference>
<comment type="similarity">
    <text evidence="6">Belongs to the DEAD box helicase family.</text>
</comment>
<dbReference type="GeneID" id="54483460"/>
<evidence type="ECO:0000313" key="11">
    <source>
        <dbReference type="EMBL" id="KAF2758471.1"/>
    </source>
</evidence>
<feature type="domain" description="Helicase ATP-binding" evidence="9">
    <location>
        <begin position="111"/>
        <end position="304"/>
    </location>
</feature>
<dbReference type="InterPro" id="IPR014001">
    <property type="entry name" value="Helicase_ATP-bd"/>
</dbReference>
<dbReference type="AlphaFoldDB" id="A0A6A6WBI6"/>
<evidence type="ECO:0000313" key="12">
    <source>
        <dbReference type="Proteomes" id="UP000799437"/>
    </source>
</evidence>